<feature type="non-terminal residue" evidence="18">
    <location>
        <position position="1263"/>
    </location>
</feature>
<keyword evidence="5 16" id="KW-0812">Transmembrane</keyword>
<keyword evidence="19" id="KW-1185">Reference proteome</keyword>
<evidence type="ECO:0000256" key="16">
    <source>
        <dbReference type="SAM" id="Phobius"/>
    </source>
</evidence>
<evidence type="ECO:0000256" key="6">
    <source>
        <dbReference type="ARBA" id="ARBA00022723"/>
    </source>
</evidence>
<evidence type="ECO:0000256" key="2">
    <source>
        <dbReference type="ARBA" id="ARBA00022448"/>
    </source>
</evidence>
<keyword evidence="4" id="KW-0107">Calcium channel</keyword>
<evidence type="ECO:0000256" key="11">
    <source>
        <dbReference type="ARBA" id="ARBA00023065"/>
    </source>
</evidence>
<keyword evidence="12 16" id="KW-0472">Membrane</keyword>
<evidence type="ECO:0000256" key="13">
    <source>
        <dbReference type="ARBA" id="ARBA00023157"/>
    </source>
</evidence>
<dbReference type="EMBL" id="JAANHZ010000390">
    <property type="protein sequence ID" value="KAG5311492.1"/>
    <property type="molecule type" value="Genomic_DNA"/>
</dbReference>
<dbReference type="Pfam" id="PF08473">
    <property type="entry name" value="VGCC_alpha2"/>
    <property type="match status" value="2"/>
</dbReference>
<evidence type="ECO:0000256" key="7">
    <source>
        <dbReference type="ARBA" id="ARBA00022729"/>
    </source>
</evidence>
<sequence>MYYYKLTRQILLNILYLLLLQIFFQSLPCIPMYLHNYCRVKNWALKFGVDLWEFGKQVTKMSEIQRKYHEVEANVIKRDGLVLVREMAMEVKNMMDFKMNAVMRLVESAEQAAVSAPREGNMSPKYYASHRLNNFVSDEKGPAQEMFLATNRHFDNLAVNVSLSAVLLPNGIKDNERDVASGIQWSEYLDLLFVNNYESDPTLSWQYYGATTGFLRRFPAISWPPMEGTPGASRSSHHRTVRDVYDFRMSNWFVGAANSPKDLAILIDSATYTSDRNRRLTIATTKVVLDTLGPDDYINEEIVQCFKDSLVQASPENIHEMKVALSSLKHEDTVTNISAALSTAFEILHKYNRSSQGSQCNQAIMLITSDTDGPPAEVIKRYNWPHMPVRIFTYLIGGDKSLDLQNTACTTKGFYARITNADEIHNKVFEYVKVLARPMVLYQHDHPLHWSPAYVGGKIILITLINLCIAEYFYKNIILYCYIPIHIFCGVSTLITIDLQSSRYGRENRGQLMTSVTAPILDRRNYTVKTANLLGIVGTDVPIEEIQKLVPPYKLGVNGYSFIVDNNGRILYHPDLRLLDNKNNVIILYECFMQPGNTEYDETLKPSYISVDLSEVELAEYDGPSASPNNSLLLDLRRDMIDQKEGETDFTIKIHYDDMKRVTIRRHNYFYKPIEGTPFSLGLALPEGYGMFELRAEQEIKLAIVNVTEYFKGSNWKVHPDWIYCEYNSASDKFFSSPEERVLHFLARTRRPGWKWMSLRPRSPSSHHKQASKPDKDSYYCDKKLVQSLVLDALVTDGFDKREAQRMHKEENENPIAILMALLHSQGKGRFGVTRSFIATRSGLLRWHEHQQNDGNTEEPRFAERHARAMDSSWYKRAVDQHSIEPESFVFSVPFDAADTTDPLVTATHAVFIGKGHKAPAVVVGLQFQHSSLATHFVNITSTCTGMTGCKKNCASEELDCYILDNNGFIIISERHEHTGKFFGEIDGTIMDSLVQDRIYRKVTVIDYQGTCSPQESHQSSAPRTLSDSIIMTAVTFGNFLWTLTLSFNIQDLWQTTLAFANDVMNDDLIFTDDEETHEFESLTPADSTDEVTSDENNVYVRFPVIAPATPVSPPTTRATSAHYPRKLRACEKKTDLYILQPERLNTSGQSNPLKGKLTNCHVTGCERPFSVQKIRHTNLILLVVDTLCPCGSKQLSIEPIEALTEPGACTARRERLYRRRPPKCINYHPEEMEIKFCGSASRFFNYSLNFMFLLFVITVRLA</sequence>
<evidence type="ECO:0000256" key="15">
    <source>
        <dbReference type="ARBA" id="ARBA00023303"/>
    </source>
</evidence>
<evidence type="ECO:0000256" key="14">
    <source>
        <dbReference type="ARBA" id="ARBA00023180"/>
    </source>
</evidence>
<dbReference type="PANTHER" id="PTHR10166">
    <property type="entry name" value="VOLTAGE-DEPENDENT CALCIUM CHANNEL SUBUNIT ALPHA-2/DELTA-RELATED"/>
    <property type="match status" value="1"/>
</dbReference>
<keyword evidence="15" id="KW-0407">Ion channel</keyword>
<feature type="transmembrane region" description="Helical" evidence="16">
    <location>
        <begin position="450"/>
        <end position="470"/>
    </location>
</feature>
<evidence type="ECO:0000256" key="4">
    <source>
        <dbReference type="ARBA" id="ARBA00022673"/>
    </source>
</evidence>
<dbReference type="Proteomes" id="UP000667349">
    <property type="component" value="Unassembled WGS sequence"/>
</dbReference>
<gene>
    <name evidence="18" type="primary">Cacna2d3_3</name>
    <name evidence="18" type="ORF">G6Z75_0004284</name>
</gene>
<keyword evidence="13" id="KW-1015">Disulfide bond</keyword>
<keyword evidence="14" id="KW-0325">Glycoprotein</keyword>
<feature type="non-terminal residue" evidence="18">
    <location>
        <position position="1"/>
    </location>
</feature>
<comment type="caution">
    <text evidence="18">The sequence shown here is derived from an EMBL/GenBank/DDBJ whole genome shotgun (WGS) entry which is preliminary data.</text>
</comment>
<dbReference type="CDD" id="cd12912">
    <property type="entry name" value="PDC2_MCP_like"/>
    <property type="match status" value="1"/>
</dbReference>
<dbReference type="AlphaFoldDB" id="A0A836J9J7"/>
<dbReference type="Gene3D" id="3.30.450.20">
    <property type="entry name" value="PAS domain"/>
    <property type="match status" value="1"/>
</dbReference>
<dbReference type="SUPFAM" id="SSF53300">
    <property type="entry name" value="vWA-like"/>
    <property type="match status" value="1"/>
</dbReference>
<dbReference type="Pfam" id="PF08399">
    <property type="entry name" value="VWA_N"/>
    <property type="match status" value="1"/>
</dbReference>
<dbReference type="GO" id="GO:0005245">
    <property type="term" value="F:voltage-gated calcium channel activity"/>
    <property type="evidence" value="ECO:0007669"/>
    <property type="project" value="TreeGrafter"/>
</dbReference>
<evidence type="ECO:0000256" key="9">
    <source>
        <dbReference type="ARBA" id="ARBA00022882"/>
    </source>
</evidence>
<evidence type="ECO:0000256" key="5">
    <source>
        <dbReference type="ARBA" id="ARBA00022692"/>
    </source>
</evidence>
<evidence type="ECO:0000256" key="8">
    <source>
        <dbReference type="ARBA" id="ARBA00022837"/>
    </source>
</evidence>
<protein>
    <submittedName>
        <fullName evidence="18">CA2D3 protein</fullName>
    </submittedName>
</protein>
<dbReference type="FunFam" id="3.30.450.20:FF:000057">
    <property type="entry name" value="Voltage-dependent calcium channel subunit alpha-2/delta-4"/>
    <property type="match status" value="1"/>
</dbReference>
<organism evidence="18 19">
    <name type="scientific">Acromyrmex insinuator</name>
    <dbReference type="NCBI Taxonomy" id="230686"/>
    <lineage>
        <taxon>Eukaryota</taxon>
        <taxon>Metazoa</taxon>
        <taxon>Ecdysozoa</taxon>
        <taxon>Arthropoda</taxon>
        <taxon>Hexapoda</taxon>
        <taxon>Insecta</taxon>
        <taxon>Pterygota</taxon>
        <taxon>Neoptera</taxon>
        <taxon>Endopterygota</taxon>
        <taxon>Hymenoptera</taxon>
        <taxon>Apocrita</taxon>
        <taxon>Aculeata</taxon>
        <taxon>Formicoidea</taxon>
        <taxon>Formicidae</taxon>
        <taxon>Myrmicinae</taxon>
        <taxon>Acromyrmex</taxon>
    </lineage>
</organism>
<keyword evidence="3" id="KW-0109">Calcium transport</keyword>
<dbReference type="InterPro" id="IPR002035">
    <property type="entry name" value="VWF_A"/>
</dbReference>
<proteinExistence type="predicted"/>
<evidence type="ECO:0000313" key="18">
    <source>
        <dbReference type="EMBL" id="KAG5311492.1"/>
    </source>
</evidence>
<dbReference type="PROSITE" id="PS50234">
    <property type="entry name" value="VWFA"/>
    <property type="match status" value="1"/>
</dbReference>
<dbReference type="InterPro" id="IPR036465">
    <property type="entry name" value="vWFA_dom_sf"/>
</dbReference>
<feature type="transmembrane region" description="Helical" evidence="16">
    <location>
        <begin position="12"/>
        <end position="34"/>
    </location>
</feature>
<comment type="subcellular location">
    <subcellularLocation>
        <location evidence="1">Membrane</location>
        <topology evidence="1">Single-pass type I membrane protein</topology>
    </subcellularLocation>
</comment>
<evidence type="ECO:0000256" key="10">
    <source>
        <dbReference type="ARBA" id="ARBA00022989"/>
    </source>
</evidence>
<evidence type="ECO:0000256" key="1">
    <source>
        <dbReference type="ARBA" id="ARBA00004479"/>
    </source>
</evidence>
<evidence type="ECO:0000256" key="3">
    <source>
        <dbReference type="ARBA" id="ARBA00022568"/>
    </source>
</evidence>
<keyword evidence="2" id="KW-0813">Transport</keyword>
<keyword evidence="8" id="KW-0106">Calcium</keyword>
<dbReference type="PANTHER" id="PTHR10166:SF37">
    <property type="entry name" value="STOLID, ISOFORM H"/>
    <property type="match status" value="1"/>
</dbReference>
<keyword evidence="10 16" id="KW-1133">Transmembrane helix</keyword>
<keyword evidence="6" id="KW-0479">Metal-binding</keyword>
<dbReference type="GO" id="GO:0005891">
    <property type="term" value="C:voltage-gated calcium channel complex"/>
    <property type="evidence" value="ECO:0007669"/>
    <property type="project" value="TreeGrafter"/>
</dbReference>
<dbReference type="InterPro" id="IPR013608">
    <property type="entry name" value="VWA_N"/>
</dbReference>
<evidence type="ECO:0000259" key="17">
    <source>
        <dbReference type="PROSITE" id="PS50234"/>
    </source>
</evidence>
<keyword evidence="9" id="KW-0851">Voltage-gated channel</keyword>
<dbReference type="GO" id="GO:0046872">
    <property type="term" value="F:metal ion binding"/>
    <property type="evidence" value="ECO:0007669"/>
    <property type="project" value="UniProtKB-KW"/>
</dbReference>
<dbReference type="Gene3D" id="3.40.50.410">
    <property type="entry name" value="von Willebrand factor, type A domain"/>
    <property type="match status" value="1"/>
</dbReference>
<dbReference type="InterPro" id="IPR051173">
    <property type="entry name" value="Ca_channel_alpha-2/delta"/>
</dbReference>
<keyword evidence="11" id="KW-0406">Ion transport</keyword>
<keyword evidence="7" id="KW-0732">Signal</keyword>
<evidence type="ECO:0000313" key="19">
    <source>
        <dbReference type="Proteomes" id="UP000667349"/>
    </source>
</evidence>
<name>A0A836J9J7_9HYME</name>
<feature type="transmembrane region" description="Helical" evidence="16">
    <location>
        <begin position="477"/>
        <end position="497"/>
    </location>
</feature>
<dbReference type="InterPro" id="IPR013680">
    <property type="entry name" value="VDCC_a2/dsu"/>
</dbReference>
<accession>A0A836J9J7</accession>
<feature type="domain" description="VWFA" evidence="17">
    <location>
        <begin position="262"/>
        <end position="432"/>
    </location>
</feature>
<evidence type="ECO:0000256" key="12">
    <source>
        <dbReference type="ARBA" id="ARBA00023136"/>
    </source>
</evidence>
<reference evidence="18" key="1">
    <citation type="submission" date="2020-02" db="EMBL/GenBank/DDBJ databases">
        <title>Relaxed selection underlies rapid genomic changes in the transitions from sociality to social parasitism in ants.</title>
        <authorList>
            <person name="Bi X."/>
        </authorList>
    </citation>
    <scope>NUCLEOTIDE SEQUENCE</scope>
    <source>
        <strain evidence="18">BGI-DK2013a</strain>
        <tissue evidence="18">Whole body</tissue>
    </source>
</reference>